<comment type="similarity">
    <text evidence="2">Belongs to the purine nucleoside phosphorylase YfiH/LACC1 family.</text>
</comment>
<dbReference type="EMBL" id="JAJKBJ010000034">
    <property type="protein sequence ID" value="MCL9685680.1"/>
    <property type="molecule type" value="Genomic_DNA"/>
</dbReference>
<dbReference type="InterPro" id="IPR003730">
    <property type="entry name" value="Cu_polyphenol_OxRdtase"/>
</dbReference>
<dbReference type="GO" id="GO:0046872">
    <property type="term" value="F:metal ion binding"/>
    <property type="evidence" value="ECO:0007669"/>
    <property type="project" value="UniProtKB-KW"/>
</dbReference>
<comment type="catalytic activity">
    <reaction evidence="7">
        <text>adenosine + phosphate = alpha-D-ribose 1-phosphate + adenine</text>
        <dbReference type="Rhea" id="RHEA:27642"/>
        <dbReference type="ChEBI" id="CHEBI:16335"/>
        <dbReference type="ChEBI" id="CHEBI:16708"/>
        <dbReference type="ChEBI" id="CHEBI:43474"/>
        <dbReference type="ChEBI" id="CHEBI:57720"/>
        <dbReference type="EC" id="2.4.2.1"/>
    </reaction>
    <physiologicalReaction direction="left-to-right" evidence="7">
        <dbReference type="Rhea" id="RHEA:27643"/>
    </physiologicalReaction>
</comment>
<proteinExistence type="inferred from homology"/>
<dbReference type="SUPFAM" id="SSF64438">
    <property type="entry name" value="CNF1/YfiH-like putative cysteine hydrolases"/>
    <property type="match status" value="1"/>
</dbReference>
<evidence type="ECO:0000256" key="5">
    <source>
        <dbReference type="ARBA" id="ARBA00022833"/>
    </source>
</evidence>
<dbReference type="InterPro" id="IPR011324">
    <property type="entry name" value="Cytotoxic_necrot_fac-like_cat"/>
</dbReference>
<dbReference type="Pfam" id="PF02578">
    <property type="entry name" value="Cu-oxidase_4"/>
    <property type="match status" value="1"/>
</dbReference>
<keyword evidence="4" id="KW-0479">Metal-binding</keyword>
<comment type="catalytic activity">
    <reaction evidence="1">
        <text>inosine + phosphate = alpha-D-ribose 1-phosphate + hypoxanthine</text>
        <dbReference type="Rhea" id="RHEA:27646"/>
        <dbReference type="ChEBI" id="CHEBI:17368"/>
        <dbReference type="ChEBI" id="CHEBI:17596"/>
        <dbReference type="ChEBI" id="CHEBI:43474"/>
        <dbReference type="ChEBI" id="CHEBI:57720"/>
        <dbReference type="EC" id="2.4.2.1"/>
    </reaction>
    <physiologicalReaction direction="left-to-right" evidence="1">
        <dbReference type="Rhea" id="RHEA:27647"/>
    </physiologicalReaction>
</comment>
<evidence type="ECO:0000256" key="8">
    <source>
        <dbReference type="ARBA" id="ARBA00049893"/>
    </source>
</evidence>
<name>A0A9X2D436_9GAMM</name>
<evidence type="ECO:0000256" key="4">
    <source>
        <dbReference type="ARBA" id="ARBA00022723"/>
    </source>
</evidence>
<dbReference type="Gene3D" id="3.60.140.10">
    <property type="entry name" value="CNF1/YfiH-like putative cysteine hydrolases"/>
    <property type="match status" value="1"/>
</dbReference>
<evidence type="ECO:0000256" key="7">
    <source>
        <dbReference type="ARBA" id="ARBA00048968"/>
    </source>
</evidence>
<dbReference type="InterPro" id="IPR038371">
    <property type="entry name" value="Cu_polyphenol_OxRdtase_sf"/>
</dbReference>
<keyword evidence="5" id="KW-0862">Zinc</keyword>
<comment type="catalytic activity">
    <reaction evidence="8">
        <text>S-methyl-5'-thioadenosine + phosphate = 5-(methylsulfanyl)-alpha-D-ribose 1-phosphate + adenine</text>
        <dbReference type="Rhea" id="RHEA:11852"/>
        <dbReference type="ChEBI" id="CHEBI:16708"/>
        <dbReference type="ChEBI" id="CHEBI:17509"/>
        <dbReference type="ChEBI" id="CHEBI:43474"/>
        <dbReference type="ChEBI" id="CHEBI:58533"/>
        <dbReference type="EC" id="2.4.2.28"/>
    </reaction>
    <physiologicalReaction direction="left-to-right" evidence="8">
        <dbReference type="Rhea" id="RHEA:11853"/>
    </physiologicalReaction>
</comment>
<organism evidence="9 10">
    <name type="scientific">Legionella maioricensis</name>
    <dbReference type="NCBI Taxonomy" id="2896528"/>
    <lineage>
        <taxon>Bacteria</taxon>
        <taxon>Pseudomonadati</taxon>
        <taxon>Pseudomonadota</taxon>
        <taxon>Gammaproteobacteria</taxon>
        <taxon>Legionellales</taxon>
        <taxon>Legionellaceae</taxon>
        <taxon>Legionella</taxon>
    </lineage>
</organism>
<evidence type="ECO:0000256" key="3">
    <source>
        <dbReference type="ARBA" id="ARBA00022679"/>
    </source>
</evidence>
<reference evidence="9" key="1">
    <citation type="submission" date="2021-11" db="EMBL/GenBank/DDBJ databases">
        <title>Legionella maioricencis sp. nov., a new species isolated from hot water samples in Mallorca.</title>
        <authorList>
            <person name="Crespi S."/>
            <person name="Drasar V."/>
            <person name="Salva-Serra F."/>
            <person name="Jaen-Luchoro D."/>
            <person name="Pineiro-Iglesias B."/>
            <person name="Aliaga F."/>
            <person name="Fernandez-Juarez V."/>
            <person name="Coll G."/>
            <person name="Moore E.R.B."/>
            <person name="Bennasar-Figueras A."/>
        </authorList>
    </citation>
    <scope>NUCLEOTIDE SEQUENCE</scope>
    <source>
        <strain evidence="9">HCPI-6</strain>
    </source>
</reference>
<keyword evidence="3" id="KW-0808">Transferase</keyword>
<evidence type="ECO:0000256" key="2">
    <source>
        <dbReference type="ARBA" id="ARBA00007353"/>
    </source>
</evidence>
<comment type="caution">
    <text evidence="9">The sequence shown here is derived from an EMBL/GenBank/DDBJ whole genome shotgun (WGS) entry which is preliminary data.</text>
</comment>
<dbReference type="Proteomes" id="UP001139721">
    <property type="component" value="Unassembled WGS sequence"/>
</dbReference>
<evidence type="ECO:0000256" key="6">
    <source>
        <dbReference type="ARBA" id="ARBA00047989"/>
    </source>
</evidence>
<dbReference type="AlphaFoldDB" id="A0A9X2D436"/>
<evidence type="ECO:0000313" key="9">
    <source>
        <dbReference type="EMBL" id="MCL9685680.1"/>
    </source>
</evidence>
<sequence>MNCNDTSGDKPDNVQENKRRALEYLNLPIESMITVTMVHGHEVAIVDKSWDVTQKTQLIPIILLNQINIGESDKSLVMSRGSEGFCLL</sequence>
<evidence type="ECO:0000256" key="1">
    <source>
        <dbReference type="ARBA" id="ARBA00000553"/>
    </source>
</evidence>
<gene>
    <name evidence="9" type="ORF">LOX96_16385</name>
</gene>
<accession>A0A9X2D436</accession>
<comment type="catalytic activity">
    <reaction evidence="6">
        <text>adenosine + H2O + H(+) = inosine + NH4(+)</text>
        <dbReference type="Rhea" id="RHEA:24408"/>
        <dbReference type="ChEBI" id="CHEBI:15377"/>
        <dbReference type="ChEBI" id="CHEBI:15378"/>
        <dbReference type="ChEBI" id="CHEBI:16335"/>
        <dbReference type="ChEBI" id="CHEBI:17596"/>
        <dbReference type="ChEBI" id="CHEBI:28938"/>
        <dbReference type="EC" id="3.5.4.4"/>
    </reaction>
    <physiologicalReaction direction="left-to-right" evidence="6">
        <dbReference type="Rhea" id="RHEA:24409"/>
    </physiologicalReaction>
</comment>
<protein>
    <submittedName>
        <fullName evidence="9">Laccase domain-containing protein</fullName>
    </submittedName>
</protein>
<evidence type="ECO:0000313" key="10">
    <source>
        <dbReference type="Proteomes" id="UP001139721"/>
    </source>
</evidence>
<dbReference type="GO" id="GO:0017061">
    <property type="term" value="F:S-methyl-5-thioadenosine phosphorylase activity"/>
    <property type="evidence" value="ECO:0007669"/>
    <property type="project" value="UniProtKB-EC"/>
</dbReference>
<keyword evidence="10" id="KW-1185">Reference proteome</keyword>